<feature type="transmembrane region" description="Helical" evidence="1">
    <location>
        <begin position="163"/>
        <end position="181"/>
    </location>
</feature>
<keyword evidence="1" id="KW-1133">Transmembrane helix</keyword>
<sequence length="345" mass="38620">MNTKNILFICVLFSSMSASTGSLGENLPLFSILPFIGLLLSIAIVPLVAPMFWHHNFGKLSVFWAISFLIPFILWRGFDEALHQFLHVILLEYIPFILLLLALFTISGGIRLKGYLAGTPKVNTLILFIGTVLASWMGTTGAAMLLIRPILRSNKNRKNKVHTIIFFIFLVANIGGSLTPLGDPPLFLGFLHGINFFWTTKALFLPMLVSSLILLSVYFLLDTYYCKKEKYTVKVDEYKEPLSIDGKGNFILLGGVVVAVLISGFWKPLFNDITIHGIHLQIPNIMRDISLLLLTGLSWRYTDMKIRNQNGFTWFPILEVAKLFAGIFITIIPAIAILRAGQKGV</sequence>
<feature type="transmembrane region" description="Helical" evidence="1">
    <location>
        <begin position="60"/>
        <end position="78"/>
    </location>
</feature>
<feature type="transmembrane region" description="Helical" evidence="1">
    <location>
        <begin position="27"/>
        <end position="48"/>
    </location>
</feature>
<protein>
    <recommendedName>
        <fullName evidence="3">Citrate transporter-like domain-containing protein</fullName>
    </recommendedName>
</protein>
<feature type="transmembrane region" description="Helical" evidence="1">
    <location>
        <begin position="282"/>
        <end position="302"/>
    </location>
</feature>
<dbReference type="InterPro" id="IPR031566">
    <property type="entry name" value="CitMHS_2"/>
</dbReference>
<proteinExistence type="predicted"/>
<feature type="non-terminal residue" evidence="2">
    <location>
        <position position="1"/>
    </location>
</feature>
<feature type="transmembrane region" description="Helical" evidence="1">
    <location>
        <begin position="314"/>
        <end position="338"/>
    </location>
</feature>
<evidence type="ECO:0000256" key="1">
    <source>
        <dbReference type="SAM" id="Phobius"/>
    </source>
</evidence>
<organism evidence="2">
    <name type="scientific">marine metagenome</name>
    <dbReference type="NCBI Taxonomy" id="408172"/>
    <lineage>
        <taxon>unclassified sequences</taxon>
        <taxon>metagenomes</taxon>
        <taxon>ecological metagenomes</taxon>
    </lineage>
</organism>
<feature type="non-terminal residue" evidence="2">
    <location>
        <position position="345"/>
    </location>
</feature>
<gene>
    <name evidence="2" type="ORF">METZ01_LOCUS264872</name>
</gene>
<dbReference type="Pfam" id="PF16980">
    <property type="entry name" value="CitMHS_2"/>
    <property type="match status" value="1"/>
</dbReference>
<feature type="transmembrane region" description="Helical" evidence="1">
    <location>
        <begin position="125"/>
        <end position="151"/>
    </location>
</feature>
<reference evidence="2" key="1">
    <citation type="submission" date="2018-05" db="EMBL/GenBank/DDBJ databases">
        <authorList>
            <person name="Lanie J.A."/>
            <person name="Ng W.-L."/>
            <person name="Kazmierczak K.M."/>
            <person name="Andrzejewski T.M."/>
            <person name="Davidsen T.M."/>
            <person name="Wayne K.J."/>
            <person name="Tettelin H."/>
            <person name="Glass J.I."/>
            <person name="Rusch D."/>
            <person name="Podicherti R."/>
            <person name="Tsui H.-C.T."/>
            <person name="Winkler M.E."/>
        </authorList>
    </citation>
    <scope>NUCLEOTIDE SEQUENCE</scope>
</reference>
<keyword evidence="1" id="KW-0472">Membrane</keyword>
<dbReference type="EMBL" id="UINC01074630">
    <property type="protein sequence ID" value="SVC12018.1"/>
    <property type="molecule type" value="Genomic_DNA"/>
</dbReference>
<dbReference type="AlphaFoldDB" id="A0A382JJV7"/>
<feature type="transmembrane region" description="Helical" evidence="1">
    <location>
        <begin position="202"/>
        <end position="221"/>
    </location>
</feature>
<evidence type="ECO:0008006" key="3">
    <source>
        <dbReference type="Google" id="ProtNLM"/>
    </source>
</evidence>
<feature type="transmembrane region" description="Helical" evidence="1">
    <location>
        <begin position="250"/>
        <end position="270"/>
    </location>
</feature>
<accession>A0A382JJV7</accession>
<name>A0A382JJV7_9ZZZZ</name>
<evidence type="ECO:0000313" key="2">
    <source>
        <dbReference type="EMBL" id="SVC12018.1"/>
    </source>
</evidence>
<keyword evidence="1" id="KW-0812">Transmembrane</keyword>
<feature type="transmembrane region" description="Helical" evidence="1">
    <location>
        <begin position="84"/>
        <end position="104"/>
    </location>
</feature>